<gene>
    <name evidence="2" type="ordered locus">Marme_0412</name>
</gene>
<dbReference type="PATRIC" id="fig|717774.3.peg.424"/>
<dbReference type="RefSeq" id="WP_013659618.1">
    <property type="nucleotide sequence ID" value="NC_015276.1"/>
</dbReference>
<dbReference type="PANTHER" id="PTHR40254">
    <property type="entry name" value="BLR0577 PROTEIN"/>
    <property type="match status" value="1"/>
</dbReference>
<dbReference type="PANTHER" id="PTHR40254:SF1">
    <property type="entry name" value="BLR0577 PROTEIN"/>
    <property type="match status" value="1"/>
</dbReference>
<organism evidence="2 3">
    <name type="scientific">Marinomonas mediterranea (strain ATCC 700492 / JCM 21426 / NBRC 103028 / MMB-1)</name>
    <dbReference type="NCBI Taxonomy" id="717774"/>
    <lineage>
        <taxon>Bacteria</taxon>
        <taxon>Pseudomonadati</taxon>
        <taxon>Pseudomonadota</taxon>
        <taxon>Gammaproteobacteria</taxon>
        <taxon>Oceanospirillales</taxon>
        <taxon>Oceanospirillaceae</taxon>
        <taxon>Marinomonas</taxon>
    </lineage>
</organism>
<dbReference type="STRING" id="717774.Marme_0412"/>
<dbReference type="EMBL" id="CP002583">
    <property type="protein sequence ID" value="ADZ89712.1"/>
    <property type="molecule type" value="Genomic_DNA"/>
</dbReference>
<dbReference type="KEGG" id="mme:Marme_0412"/>
<dbReference type="HOGENOM" id="CLU_016297_0_0_6"/>
<keyword evidence="3" id="KW-1185">Reference proteome</keyword>
<dbReference type="SUPFAM" id="SSF51905">
    <property type="entry name" value="FAD/NAD(P)-binding domain"/>
    <property type="match status" value="1"/>
</dbReference>
<sequence>MKKIAIVGMGPRGTSLLERMITYIENSKDKVNISFLFFEKNKEFGSGCHKKDLPKGLLANTIASQITMFYGDEMESFGPVKSGPCFYEWHTQIKKQPIGESDYPSRSVLGEYLNYFYDFQINRLKKLGISFFEINEEVIDIDSSFGRASIKTKNDNYKVDSITICSGHEDMEVRNDRVFDFVFSTEKMHEIPSGSEVGIQGMGLTAFDVISSLTEGRGGEFVASSDGGLEYIASGNEPFLNIFSRSGIFLSSRAYNANTSFIYKPIVFKTESIEYMKKIKGKLDFELDVLPLLITELQIAYMQQGGEGALDTDYFFHPEKKLDFNDEKKFVESFCSLLKLDYSQSLDGKFENPYKFCQDVVRDLRDVIRVATDYSALNPESHKVLINKWQPIINKICVGPPYLRLMQLEALIKAGLCSVSTAANPTVLKTENGFKLVQKFNNDKKEKNIDYLIKARMPTINFNERKDTLVNNLKEKFRFFNNGGFQYGGLDIDSQHRVIDINGEPCENFHAIGLSSEGPKYFTLVLGRPGMVSTFLMDSNFLANKIYLDVLSSKENVVS</sequence>
<evidence type="ECO:0000313" key="2">
    <source>
        <dbReference type="EMBL" id="ADZ89712.1"/>
    </source>
</evidence>
<dbReference type="InterPro" id="IPR052189">
    <property type="entry name" value="L-asp_N-monooxygenase_NS-form"/>
</dbReference>
<dbReference type="Pfam" id="PF13454">
    <property type="entry name" value="NAD_binding_9"/>
    <property type="match status" value="1"/>
</dbReference>
<evidence type="ECO:0000259" key="1">
    <source>
        <dbReference type="Pfam" id="PF13454"/>
    </source>
</evidence>
<dbReference type="eggNOG" id="COG4529">
    <property type="taxonomic scope" value="Bacteria"/>
</dbReference>
<accession>F2JYT7</accession>
<name>F2JYT7_MARM1</name>
<proteinExistence type="predicted"/>
<dbReference type="OrthoDB" id="9790219at2"/>
<protein>
    <recommendedName>
        <fullName evidence="1">FAD-dependent urate hydroxylase HpyO/Asp monooxygenase CreE-like FAD/NAD(P)-binding domain-containing protein</fullName>
    </recommendedName>
</protein>
<dbReference type="AlphaFoldDB" id="F2JYT7"/>
<dbReference type="InterPro" id="IPR036188">
    <property type="entry name" value="FAD/NAD-bd_sf"/>
</dbReference>
<evidence type="ECO:0000313" key="3">
    <source>
        <dbReference type="Proteomes" id="UP000001062"/>
    </source>
</evidence>
<dbReference type="Proteomes" id="UP000001062">
    <property type="component" value="Chromosome"/>
</dbReference>
<feature type="domain" description="FAD-dependent urate hydroxylase HpyO/Asp monooxygenase CreE-like FAD/NAD(P)-binding" evidence="1">
    <location>
        <begin position="5"/>
        <end position="168"/>
    </location>
</feature>
<dbReference type="InterPro" id="IPR038732">
    <property type="entry name" value="HpyO/CreE_NAD-binding"/>
</dbReference>
<reference evidence="2 3" key="1">
    <citation type="journal article" date="2012" name="Stand. Genomic Sci.">
        <title>Complete genome sequence of the melanogenic marine bacterium Marinomonas mediterranea type strain (MMB-1(T)).</title>
        <authorList>
            <person name="Lucas-Elio P."/>
            <person name="Goodwin L."/>
            <person name="Woyke T."/>
            <person name="Pitluck S."/>
            <person name="Nolan M."/>
            <person name="Kyrpides N.C."/>
            <person name="Detter J.C."/>
            <person name="Copeland A."/>
            <person name="Teshima H."/>
            <person name="Bruce D."/>
            <person name="Detter C."/>
            <person name="Tapia R."/>
            <person name="Han S."/>
            <person name="Land M.L."/>
            <person name="Ivanova N."/>
            <person name="Mikhailova N."/>
            <person name="Johnston A.W."/>
            <person name="Sanchez-Amat A."/>
        </authorList>
    </citation>
    <scope>NUCLEOTIDE SEQUENCE [LARGE SCALE GENOMIC DNA]</scope>
    <source>
        <strain evidence="3">ATCC 700492 / JCM 21426 / NBRC 103028 / MMB-1</strain>
    </source>
</reference>